<name>A0A518IVY1_9BACT</name>
<feature type="chain" id="PRO_5021760260" evidence="1">
    <location>
        <begin position="24"/>
        <end position="107"/>
    </location>
</feature>
<dbReference type="AlphaFoldDB" id="A0A518IVY1"/>
<protein>
    <submittedName>
        <fullName evidence="2">Uncharacterized protein</fullName>
    </submittedName>
</protein>
<gene>
    <name evidence="2" type="ORF">Mal33_32480</name>
</gene>
<sequence length="107" mass="12008" precursor="true">MFKRLLLLCAAVAILSASSTAMARYPYRMGYRGYYAPAPVVRAYRPAYTYSYRAPYTSYYAPRASYYVAPPVRRYYAPPAVYAPVPVYAPYGGVSVRSPGMSLRIGF</sequence>
<dbReference type="EMBL" id="CP036318">
    <property type="protein sequence ID" value="QDV57244.1"/>
    <property type="molecule type" value="Genomic_DNA"/>
</dbReference>
<accession>A0A518IVY1</accession>
<evidence type="ECO:0000313" key="2">
    <source>
        <dbReference type="EMBL" id="QDV57244.1"/>
    </source>
</evidence>
<proteinExistence type="predicted"/>
<feature type="signal peptide" evidence="1">
    <location>
        <begin position="1"/>
        <end position="23"/>
    </location>
</feature>
<organism evidence="2 3">
    <name type="scientific">Rosistilla oblonga</name>
    <dbReference type="NCBI Taxonomy" id="2527990"/>
    <lineage>
        <taxon>Bacteria</taxon>
        <taxon>Pseudomonadati</taxon>
        <taxon>Planctomycetota</taxon>
        <taxon>Planctomycetia</taxon>
        <taxon>Pirellulales</taxon>
        <taxon>Pirellulaceae</taxon>
        <taxon>Rosistilla</taxon>
    </lineage>
</organism>
<evidence type="ECO:0000313" key="3">
    <source>
        <dbReference type="Proteomes" id="UP000316770"/>
    </source>
</evidence>
<evidence type="ECO:0000256" key="1">
    <source>
        <dbReference type="SAM" id="SignalP"/>
    </source>
</evidence>
<keyword evidence="3" id="KW-1185">Reference proteome</keyword>
<keyword evidence="1" id="KW-0732">Signal</keyword>
<reference evidence="2 3" key="1">
    <citation type="submission" date="2019-02" db="EMBL/GenBank/DDBJ databases">
        <title>Deep-cultivation of Planctomycetes and their phenomic and genomic characterization uncovers novel biology.</title>
        <authorList>
            <person name="Wiegand S."/>
            <person name="Jogler M."/>
            <person name="Boedeker C."/>
            <person name="Pinto D."/>
            <person name="Vollmers J."/>
            <person name="Rivas-Marin E."/>
            <person name="Kohn T."/>
            <person name="Peeters S.H."/>
            <person name="Heuer A."/>
            <person name="Rast P."/>
            <person name="Oberbeckmann S."/>
            <person name="Bunk B."/>
            <person name="Jeske O."/>
            <person name="Meyerdierks A."/>
            <person name="Storesund J.E."/>
            <person name="Kallscheuer N."/>
            <person name="Luecker S."/>
            <person name="Lage O.M."/>
            <person name="Pohl T."/>
            <person name="Merkel B.J."/>
            <person name="Hornburger P."/>
            <person name="Mueller R.-W."/>
            <person name="Bruemmer F."/>
            <person name="Labrenz M."/>
            <person name="Spormann A.M."/>
            <person name="Op den Camp H."/>
            <person name="Overmann J."/>
            <person name="Amann R."/>
            <person name="Jetten M.S.M."/>
            <person name="Mascher T."/>
            <person name="Medema M.H."/>
            <person name="Devos D.P."/>
            <person name="Kaster A.-K."/>
            <person name="Ovreas L."/>
            <person name="Rohde M."/>
            <person name="Galperin M.Y."/>
            <person name="Jogler C."/>
        </authorList>
    </citation>
    <scope>NUCLEOTIDE SEQUENCE [LARGE SCALE GENOMIC DNA]</scope>
    <source>
        <strain evidence="2 3">Mal33</strain>
    </source>
</reference>
<dbReference type="Proteomes" id="UP000316770">
    <property type="component" value="Chromosome"/>
</dbReference>
<dbReference type="RefSeq" id="WP_145123277.1">
    <property type="nucleotide sequence ID" value="NZ_CP036292.1"/>
</dbReference>